<dbReference type="InterPro" id="IPR025252">
    <property type="entry name" value="DUF4200"/>
</dbReference>
<reference evidence="4" key="1">
    <citation type="submission" date="2020-02" db="EMBL/GenBank/DDBJ databases">
        <title>Bird 10,000 Genomes (B10K) Project - Family phase.</title>
        <authorList>
            <person name="Zhang G."/>
        </authorList>
    </citation>
    <scope>NUCLEOTIDE SEQUENCE</scope>
    <source>
        <strain evidence="4">B10K-DU-030-59</strain>
    </source>
</reference>
<feature type="domain" description="DUF4200" evidence="3">
    <location>
        <begin position="6"/>
        <end position="119"/>
    </location>
</feature>
<organism evidence="4 5">
    <name type="scientific">Urocolius indicus</name>
    <name type="common">Red-faced mousebird</name>
    <name type="synonym">Colius indicus</name>
    <dbReference type="NCBI Taxonomy" id="458196"/>
    <lineage>
        <taxon>Eukaryota</taxon>
        <taxon>Metazoa</taxon>
        <taxon>Chordata</taxon>
        <taxon>Craniata</taxon>
        <taxon>Vertebrata</taxon>
        <taxon>Euteleostomi</taxon>
        <taxon>Archelosauria</taxon>
        <taxon>Archosauria</taxon>
        <taxon>Dinosauria</taxon>
        <taxon>Saurischia</taxon>
        <taxon>Theropoda</taxon>
        <taxon>Coelurosauria</taxon>
        <taxon>Aves</taxon>
        <taxon>Neognathae</taxon>
        <taxon>Neoaves</taxon>
        <taxon>Telluraves</taxon>
        <taxon>Coraciimorphae</taxon>
        <taxon>Coliiformes</taxon>
        <taxon>Coliidae</taxon>
        <taxon>Urocolius</taxon>
    </lineage>
</organism>
<feature type="coiled-coil region" evidence="2">
    <location>
        <begin position="4"/>
        <end position="105"/>
    </location>
</feature>
<keyword evidence="5" id="KW-1185">Reference proteome</keyword>
<dbReference type="PANTHER" id="PTHR21683">
    <property type="entry name" value="COILED-COIL DOMAIN-CONTAINING PROTEIN 42 LIKE-2-LIKE-RELATED"/>
    <property type="match status" value="1"/>
</dbReference>
<evidence type="ECO:0000313" key="5">
    <source>
        <dbReference type="Proteomes" id="UP000654395"/>
    </source>
</evidence>
<dbReference type="AlphaFoldDB" id="A0A852KJH8"/>
<keyword evidence="1 2" id="KW-0175">Coiled coil</keyword>
<feature type="non-terminal residue" evidence="4">
    <location>
        <position position="300"/>
    </location>
</feature>
<sequence>SARVLLKRQELAELEQALQRQREELEQSTRRLARRREQLRHRQEQLRDDVLRFSAFLKAVSAGRARAVRQAAEQRARAAEQEAEAAHLRQELMGLRGARERLARRLRSLHGCWHQLQALLASTGQFQDVPAVLAHFRALAGVRAALVREVEARQQQLAQGWARLRRAQEEVDSELLCASAERDQLHTRLEAARRDLLQEECCWAQAQSRAAQQTLLLGQIKLAVLNLFQLATAWLQLPTAVAPEDTEAQLDTVLLCMQDLSVLTAQLCPGQPGPCPPCLPVATSMMPLCRRGAGGPPSQH</sequence>
<name>A0A852KJH8_UROIN</name>
<dbReference type="EMBL" id="WBNH01003360">
    <property type="protein sequence ID" value="NXX77080.1"/>
    <property type="molecule type" value="Genomic_DNA"/>
</dbReference>
<evidence type="ECO:0000259" key="3">
    <source>
        <dbReference type="Pfam" id="PF13863"/>
    </source>
</evidence>
<dbReference type="Proteomes" id="UP000654395">
    <property type="component" value="Unassembled WGS sequence"/>
</dbReference>
<evidence type="ECO:0000256" key="2">
    <source>
        <dbReference type="SAM" id="Coils"/>
    </source>
</evidence>
<dbReference type="GO" id="GO:0005856">
    <property type="term" value="C:cytoskeleton"/>
    <property type="evidence" value="ECO:0007669"/>
    <property type="project" value="UniProtKB-ARBA"/>
</dbReference>
<dbReference type="OrthoDB" id="10264298at2759"/>
<evidence type="ECO:0000313" key="4">
    <source>
        <dbReference type="EMBL" id="NXX77080.1"/>
    </source>
</evidence>
<feature type="non-terminal residue" evidence="4">
    <location>
        <position position="1"/>
    </location>
</feature>
<gene>
    <name evidence="4" type="primary">Cc42m</name>
    <name evidence="4" type="ORF">UROIND_R11054</name>
</gene>
<comment type="caution">
    <text evidence="4">The sequence shown here is derived from an EMBL/GenBank/DDBJ whole genome shotgun (WGS) entry which is preliminary data.</text>
</comment>
<protein>
    <submittedName>
        <fullName evidence="4">CC42M protein</fullName>
    </submittedName>
</protein>
<dbReference type="InterPro" id="IPR051147">
    <property type="entry name" value="CFAP_domain-containing"/>
</dbReference>
<accession>A0A852KJH8</accession>
<dbReference type="PANTHER" id="PTHR21683:SF9">
    <property type="entry name" value="CILIA- AND FLAGELLA-ASSOCIATED PROTEIN 73"/>
    <property type="match status" value="1"/>
</dbReference>
<proteinExistence type="predicted"/>
<evidence type="ECO:0000256" key="1">
    <source>
        <dbReference type="ARBA" id="ARBA00023054"/>
    </source>
</evidence>
<dbReference type="Pfam" id="PF13863">
    <property type="entry name" value="DUF4200"/>
    <property type="match status" value="1"/>
</dbReference>